<dbReference type="Gene3D" id="2.130.10.10">
    <property type="entry name" value="YVTN repeat-like/Quinoprotein amine dehydrogenase"/>
    <property type="match status" value="3"/>
</dbReference>
<dbReference type="EMBL" id="BAAAQM010000046">
    <property type="protein sequence ID" value="GAA1991642.1"/>
    <property type="molecule type" value="Genomic_DNA"/>
</dbReference>
<evidence type="ECO:0000313" key="3">
    <source>
        <dbReference type="Proteomes" id="UP001499854"/>
    </source>
</evidence>
<name>A0ABP5EA00_9ACTN</name>
<dbReference type="SUPFAM" id="SSF82171">
    <property type="entry name" value="DPP6 N-terminal domain-like"/>
    <property type="match status" value="1"/>
</dbReference>
<keyword evidence="3" id="KW-1185">Reference proteome</keyword>
<protein>
    <submittedName>
        <fullName evidence="2">Uncharacterized protein</fullName>
    </submittedName>
</protein>
<reference evidence="3" key="1">
    <citation type="journal article" date="2019" name="Int. J. Syst. Evol. Microbiol.">
        <title>The Global Catalogue of Microorganisms (GCM) 10K type strain sequencing project: providing services to taxonomists for standard genome sequencing and annotation.</title>
        <authorList>
            <consortium name="The Broad Institute Genomics Platform"/>
            <consortium name="The Broad Institute Genome Sequencing Center for Infectious Disease"/>
            <person name="Wu L."/>
            <person name="Ma J."/>
        </authorList>
    </citation>
    <scope>NUCLEOTIDE SEQUENCE [LARGE SCALE GENOMIC DNA]</scope>
    <source>
        <strain evidence="3">JCM 16013</strain>
    </source>
</reference>
<dbReference type="InterPro" id="IPR015943">
    <property type="entry name" value="WD40/YVTN_repeat-like_dom_sf"/>
</dbReference>
<feature type="signal peptide" evidence="1">
    <location>
        <begin position="1"/>
        <end position="28"/>
    </location>
</feature>
<dbReference type="PANTHER" id="PTHR30344:SF1">
    <property type="entry name" value="6-PHOSPHOGLUCONOLACTONASE"/>
    <property type="match status" value="1"/>
</dbReference>
<organism evidence="2 3">
    <name type="scientific">Catenulispora subtropica</name>
    <dbReference type="NCBI Taxonomy" id="450798"/>
    <lineage>
        <taxon>Bacteria</taxon>
        <taxon>Bacillati</taxon>
        <taxon>Actinomycetota</taxon>
        <taxon>Actinomycetes</taxon>
        <taxon>Catenulisporales</taxon>
        <taxon>Catenulisporaceae</taxon>
        <taxon>Catenulispora</taxon>
    </lineage>
</organism>
<dbReference type="PANTHER" id="PTHR30344">
    <property type="entry name" value="6-PHOSPHOGLUCONOLACTONASE-RELATED"/>
    <property type="match status" value="1"/>
</dbReference>
<accession>A0ABP5EA00</accession>
<gene>
    <name evidence="2" type="ORF">GCM10009838_63930</name>
</gene>
<sequence length="366" mass="34834">MNTKNALSRAAVAAGALSAVAVAVPAQAADHQGPGASGASRTTVYVETNAAAGNEIVAYHGDGALVGRYPTGGAGNGGGLGSQGAVTVADGGRTLYAVNAGSDTVSAFSVGPSGALHLLGATATGSTPVSVAASGDRVYVLGADSVTAFWRFGGDLYRIGRQPLSAGTAGAAEVAVTPDGGALVVTEKGSSTIDVFALDYFGAPGPAAKSASAGRTPFGFAFGRGGTAVVSNVGGGAGASSASAYQVRHGALRTTTAALPDGQTAACWVAVGADGRTAYVENAGSGTVSTYAVGADGALRLLDATAAAPGGHVGDAAVSGRALWILDNAGGRIDAVALAADGTPGAVGVVATGLPASSAGMAAVTR</sequence>
<dbReference type="InterPro" id="IPR050282">
    <property type="entry name" value="Cycloisomerase_2"/>
</dbReference>
<comment type="caution">
    <text evidence="2">The sequence shown here is derived from an EMBL/GenBank/DDBJ whole genome shotgun (WGS) entry which is preliminary data.</text>
</comment>
<dbReference type="RefSeq" id="WP_344660880.1">
    <property type="nucleotide sequence ID" value="NZ_BAAAQM010000046.1"/>
</dbReference>
<evidence type="ECO:0000256" key="1">
    <source>
        <dbReference type="SAM" id="SignalP"/>
    </source>
</evidence>
<keyword evidence="1" id="KW-0732">Signal</keyword>
<feature type="chain" id="PRO_5045789896" evidence="1">
    <location>
        <begin position="29"/>
        <end position="366"/>
    </location>
</feature>
<evidence type="ECO:0000313" key="2">
    <source>
        <dbReference type="EMBL" id="GAA1991642.1"/>
    </source>
</evidence>
<dbReference type="Proteomes" id="UP001499854">
    <property type="component" value="Unassembled WGS sequence"/>
</dbReference>
<proteinExistence type="predicted"/>